<protein>
    <submittedName>
        <fullName evidence="1">Collagenase-like protease, PrtC family</fullName>
    </submittedName>
</protein>
<dbReference type="Proteomes" id="UP000199759">
    <property type="component" value="Unassembled WGS sequence"/>
</dbReference>
<dbReference type="STRING" id="144026.SAMN04488568_12241"/>
<keyword evidence="1" id="KW-0645">Protease</keyword>
<dbReference type="InterPro" id="IPR051454">
    <property type="entry name" value="RNA/ubiquinone_mod_enzymes"/>
</dbReference>
<sequence length="300" mass="32616">MNPTPISLSLGPLYFNWPSAQLLDFYARIADECPVDRVYLGEIVCGKRGPLTQAAIASAADRLERAGKTVIWSTLISPVNRRERRLTEDLVRDGEHVELNDFGGLASRGGRAFTAGPFLNVYNEDTALMLKAMGCTRWCPPVELSLQAISTIAELCPGLEIELFGFGRLPLAHSGRCYHARQHKLNRDSCRYVCEQDPDGCRVSTLDGTGFLAFNGVQTLSDGLQLCTETAQSLRPAGISALRLSPHSVGMVEVANAMRGFLDGAIDAADMVETVRTSTLPLPLVNGYLAGKAGREWTMV</sequence>
<dbReference type="AlphaFoldDB" id="A0A1G9W6J4"/>
<accession>A0A1G9W6J4</accession>
<reference evidence="1 2" key="1">
    <citation type="submission" date="2016-10" db="EMBL/GenBank/DDBJ databases">
        <authorList>
            <person name="de Groot N.N."/>
        </authorList>
    </citation>
    <scope>NUCLEOTIDE SEQUENCE [LARGE SCALE GENOMIC DNA]</scope>
    <source>
        <strain evidence="1 2">DSM 16077</strain>
    </source>
</reference>
<keyword evidence="2" id="KW-1185">Reference proteome</keyword>
<dbReference type="RefSeq" id="WP_091771736.1">
    <property type="nucleotide sequence ID" value="NZ_FNHG01000022.1"/>
</dbReference>
<dbReference type="InterPro" id="IPR001539">
    <property type="entry name" value="Peptidase_U32"/>
</dbReference>
<name>A0A1G9W6J4_9PROT</name>
<dbReference type="PANTHER" id="PTHR30217:SF11">
    <property type="entry name" value="UBIQUINONE BIOSYNTHESIS PROTEIN UBIV"/>
    <property type="match status" value="1"/>
</dbReference>
<organism evidence="1 2">
    <name type="scientific">Maricaulis salignorans</name>
    <dbReference type="NCBI Taxonomy" id="144026"/>
    <lineage>
        <taxon>Bacteria</taxon>
        <taxon>Pseudomonadati</taxon>
        <taxon>Pseudomonadota</taxon>
        <taxon>Alphaproteobacteria</taxon>
        <taxon>Maricaulales</taxon>
        <taxon>Maricaulaceae</taxon>
        <taxon>Maricaulis</taxon>
    </lineage>
</organism>
<dbReference type="OrthoDB" id="8523349at2"/>
<dbReference type="GO" id="GO:0008233">
    <property type="term" value="F:peptidase activity"/>
    <property type="evidence" value="ECO:0007669"/>
    <property type="project" value="UniProtKB-KW"/>
</dbReference>
<evidence type="ECO:0000313" key="1">
    <source>
        <dbReference type="EMBL" id="SDM79675.1"/>
    </source>
</evidence>
<proteinExistence type="predicted"/>
<dbReference type="PANTHER" id="PTHR30217">
    <property type="entry name" value="PEPTIDASE U32 FAMILY"/>
    <property type="match status" value="1"/>
</dbReference>
<dbReference type="EMBL" id="FNHG01000022">
    <property type="protein sequence ID" value="SDM79675.1"/>
    <property type="molecule type" value="Genomic_DNA"/>
</dbReference>
<dbReference type="GO" id="GO:0006508">
    <property type="term" value="P:proteolysis"/>
    <property type="evidence" value="ECO:0007669"/>
    <property type="project" value="UniProtKB-KW"/>
</dbReference>
<dbReference type="Pfam" id="PF01136">
    <property type="entry name" value="Peptidase_U32"/>
    <property type="match status" value="1"/>
</dbReference>
<gene>
    <name evidence="1" type="ORF">SAMN04488568_12241</name>
</gene>
<dbReference type="NCBIfam" id="NF011991">
    <property type="entry name" value="PRK15447.1"/>
    <property type="match status" value="1"/>
</dbReference>
<keyword evidence="1" id="KW-0378">Hydrolase</keyword>
<evidence type="ECO:0000313" key="2">
    <source>
        <dbReference type="Proteomes" id="UP000199759"/>
    </source>
</evidence>